<reference evidence="1 2" key="1">
    <citation type="submission" date="2018-09" db="EMBL/GenBank/DDBJ databases">
        <title>Paenibacillus aracenensis nov. sp. isolated from a cave in southern Spain.</title>
        <authorList>
            <person name="Jurado V."/>
            <person name="Gutierrez-Patricio S."/>
            <person name="Gonzalez-Pimentel J.L."/>
            <person name="Miller A.Z."/>
            <person name="Laiz L."/>
            <person name="Saiz-Jimenez C."/>
        </authorList>
    </citation>
    <scope>NUCLEOTIDE SEQUENCE [LARGE SCALE GENOMIC DNA]</scope>
    <source>
        <strain evidence="1 2">DSM 22867</strain>
    </source>
</reference>
<dbReference type="RefSeq" id="WP_119600465.1">
    <property type="nucleotide sequence ID" value="NZ_QXQA01000009.1"/>
</dbReference>
<evidence type="ECO:0000313" key="2">
    <source>
        <dbReference type="Proteomes" id="UP000266482"/>
    </source>
</evidence>
<dbReference type="EMBL" id="QXQA01000009">
    <property type="protein sequence ID" value="RIX51681.1"/>
    <property type="molecule type" value="Genomic_DNA"/>
</dbReference>
<protein>
    <recommendedName>
        <fullName evidence="3">NUDIX domain-containing protein</fullName>
    </recommendedName>
</protein>
<proteinExistence type="predicted"/>
<comment type="caution">
    <text evidence="1">The sequence shown here is derived from an EMBL/GenBank/DDBJ whole genome shotgun (WGS) entry which is preliminary data.</text>
</comment>
<dbReference type="Proteomes" id="UP000266482">
    <property type="component" value="Unassembled WGS sequence"/>
</dbReference>
<organism evidence="1 2">
    <name type="scientific">Paenibacillus nanensis</name>
    <dbReference type="NCBI Taxonomy" id="393251"/>
    <lineage>
        <taxon>Bacteria</taxon>
        <taxon>Bacillati</taxon>
        <taxon>Bacillota</taxon>
        <taxon>Bacilli</taxon>
        <taxon>Bacillales</taxon>
        <taxon>Paenibacillaceae</taxon>
        <taxon>Paenibacillus</taxon>
    </lineage>
</organism>
<evidence type="ECO:0008006" key="3">
    <source>
        <dbReference type="Google" id="ProtNLM"/>
    </source>
</evidence>
<sequence>MELLREIYERELGISGRDNSSRRHGTSVWLKRIARFVIFNVREEVALLHIADGDYYELPGGELEADAAEEAMLRVMREFGISATAAGGIGLVMEYRDEHELLQFSYGFLAETADETGPEHEDAYQEGALRWLKLKDAIALLQGHGTDSYEGKFSQARDLCFLKQIR</sequence>
<dbReference type="Gene3D" id="3.90.79.10">
    <property type="entry name" value="Nucleoside Triphosphate Pyrophosphohydrolase"/>
    <property type="match status" value="1"/>
</dbReference>
<dbReference type="SUPFAM" id="SSF55811">
    <property type="entry name" value="Nudix"/>
    <property type="match status" value="1"/>
</dbReference>
<evidence type="ECO:0000313" key="1">
    <source>
        <dbReference type="EMBL" id="RIX51681.1"/>
    </source>
</evidence>
<dbReference type="OrthoDB" id="511483at2"/>
<accession>A0A3A1UW81</accession>
<dbReference type="AlphaFoldDB" id="A0A3A1UW81"/>
<keyword evidence="2" id="KW-1185">Reference proteome</keyword>
<dbReference type="InterPro" id="IPR015797">
    <property type="entry name" value="NUDIX_hydrolase-like_dom_sf"/>
</dbReference>
<gene>
    <name evidence="1" type="ORF">D3P08_14735</name>
</gene>
<name>A0A3A1UW81_9BACL</name>